<name>A0A6J5LRJ8_9CAUD</name>
<gene>
    <name evidence="1" type="ORF">UFOVP323_2</name>
</gene>
<sequence length="112" mass="13113">MGYDIYFYRNEFIPKNEIIKSSVKTINPSNQRTIKESILDLSGWELINSVLSDITDDEQNEGEIELEDLIGVIQTLIETKKFNYTDEFGLNLIKQLEESHNDEVFYSYSQSY</sequence>
<protein>
    <submittedName>
        <fullName evidence="1">Uncharacterized protein</fullName>
    </submittedName>
</protein>
<proteinExistence type="predicted"/>
<reference evidence="1" key="1">
    <citation type="submission" date="2020-04" db="EMBL/GenBank/DDBJ databases">
        <authorList>
            <person name="Chiriac C."/>
            <person name="Salcher M."/>
            <person name="Ghai R."/>
            <person name="Kavagutti S V."/>
        </authorList>
    </citation>
    <scope>NUCLEOTIDE SEQUENCE</scope>
</reference>
<dbReference type="EMBL" id="LR796332">
    <property type="protein sequence ID" value="CAB4137125.1"/>
    <property type="molecule type" value="Genomic_DNA"/>
</dbReference>
<evidence type="ECO:0000313" key="1">
    <source>
        <dbReference type="EMBL" id="CAB4137125.1"/>
    </source>
</evidence>
<organism evidence="1">
    <name type="scientific">uncultured Caudovirales phage</name>
    <dbReference type="NCBI Taxonomy" id="2100421"/>
    <lineage>
        <taxon>Viruses</taxon>
        <taxon>Duplodnaviria</taxon>
        <taxon>Heunggongvirae</taxon>
        <taxon>Uroviricota</taxon>
        <taxon>Caudoviricetes</taxon>
        <taxon>Peduoviridae</taxon>
        <taxon>Maltschvirus</taxon>
        <taxon>Maltschvirus maltsch</taxon>
    </lineage>
</organism>
<accession>A0A6J5LRJ8</accession>